<dbReference type="EMBL" id="MTKT01005908">
    <property type="protein sequence ID" value="OWM63571.1"/>
    <property type="molecule type" value="Genomic_DNA"/>
</dbReference>
<evidence type="ECO:0000313" key="3">
    <source>
        <dbReference type="Proteomes" id="UP000197138"/>
    </source>
</evidence>
<protein>
    <submittedName>
        <fullName evidence="2">Uncharacterized protein</fullName>
    </submittedName>
</protein>
<feature type="compositionally biased region" description="Polar residues" evidence="1">
    <location>
        <begin position="90"/>
        <end position="103"/>
    </location>
</feature>
<reference evidence="3" key="1">
    <citation type="journal article" date="2017" name="Plant J.">
        <title>The pomegranate (Punica granatum L.) genome and the genomics of punicalagin biosynthesis.</title>
        <authorList>
            <person name="Qin G."/>
            <person name="Xu C."/>
            <person name="Ming R."/>
            <person name="Tang H."/>
            <person name="Guyot R."/>
            <person name="Kramer E.M."/>
            <person name="Hu Y."/>
            <person name="Yi X."/>
            <person name="Qi Y."/>
            <person name="Xu X."/>
            <person name="Gao Z."/>
            <person name="Pan H."/>
            <person name="Jian J."/>
            <person name="Tian Y."/>
            <person name="Yue Z."/>
            <person name="Xu Y."/>
        </authorList>
    </citation>
    <scope>NUCLEOTIDE SEQUENCE [LARGE SCALE GENOMIC DNA]</scope>
    <source>
        <strain evidence="3">cv. Dabenzi</strain>
    </source>
</reference>
<comment type="caution">
    <text evidence="2">The sequence shown here is derived from an EMBL/GenBank/DDBJ whole genome shotgun (WGS) entry which is preliminary data.</text>
</comment>
<evidence type="ECO:0000313" key="2">
    <source>
        <dbReference type="EMBL" id="OWM63571.1"/>
    </source>
</evidence>
<dbReference type="Proteomes" id="UP000197138">
    <property type="component" value="Unassembled WGS sequence"/>
</dbReference>
<proteinExistence type="predicted"/>
<accession>A0A218VU75</accession>
<name>A0A218VU75_PUNGR</name>
<dbReference type="AlphaFoldDB" id="A0A218VU75"/>
<feature type="compositionally biased region" description="Polar residues" evidence="1">
    <location>
        <begin position="51"/>
        <end position="66"/>
    </location>
</feature>
<sequence>MEYLQEVERLSGGDHLVTGGVRVVYDPSKDDGTTRLSPPHFGPPASHTRIPDQSSGRYSSSGNQRRISGHGVMNDRRKAGSIRKAEESSQKNLQAKNPENSGAGTVALFITESLKHRKVPNVGL</sequence>
<feature type="region of interest" description="Disordered" evidence="1">
    <location>
        <begin position="1"/>
        <end position="103"/>
    </location>
</feature>
<feature type="compositionally biased region" description="Basic and acidic residues" evidence="1">
    <location>
        <begin position="1"/>
        <end position="12"/>
    </location>
</feature>
<feature type="compositionally biased region" description="Basic and acidic residues" evidence="1">
    <location>
        <begin position="73"/>
        <end position="89"/>
    </location>
</feature>
<gene>
    <name evidence="2" type="ORF">CDL15_Pgr021182</name>
</gene>
<evidence type="ECO:0000256" key="1">
    <source>
        <dbReference type="SAM" id="MobiDB-lite"/>
    </source>
</evidence>
<organism evidence="2 3">
    <name type="scientific">Punica granatum</name>
    <name type="common">Pomegranate</name>
    <dbReference type="NCBI Taxonomy" id="22663"/>
    <lineage>
        <taxon>Eukaryota</taxon>
        <taxon>Viridiplantae</taxon>
        <taxon>Streptophyta</taxon>
        <taxon>Embryophyta</taxon>
        <taxon>Tracheophyta</taxon>
        <taxon>Spermatophyta</taxon>
        <taxon>Magnoliopsida</taxon>
        <taxon>eudicotyledons</taxon>
        <taxon>Gunneridae</taxon>
        <taxon>Pentapetalae</taxon>
        <taxon>rosids</taxon>
        <taxon>malvids</taxon>
        <taxon>Myrtales</taxon>
        <taxon>Lythraceae</taxon>
        <taxon>Punica</taxon>
    </lineage>
</organism>